<evidence type="ECO:0000313" key="2">
    <source>
        <dbReference type="EMBL" id="RNL51186.1"/>
    </source>
</evidence>
<dbReference type="Proteomes" id="UP000274046">
    <property type="component" value="Unassembled WGS sequence"/>
</dbReference>
<keyword evidence="3" id="KW-1185">Reference proteome</keyword>
<reference evidence="2 3" key="1">
    <citation type="submission" date="2018-10" db="EMBL/GenBank/DDBJ databases">
        <title>Genome sequencing of Pedobacter jejuensis TNB23.</title>
        <authorList>
            <person name="Cho Y.-J."/>
            <person name="Cho A."/>
            <person name="Kim O.-S."/>
        </authorList>
    </citation>
    <scope>NUCLEOTIDE SEQUENCE [LARGE SCALE GENOMIC DNA]</scope>
    <source>
        <strain evidence="2 3">TNB23</strain>
    </source>
</reference>
<dbReference type="OrthoDB" id="9992237at2"/>
<dbReference type="AlphaFoldDB" id="A0A3N0BQD9"/>
<keyword evidence="1" id="KW-0175">Coiled coil</keyword>
<proteinExistence type="predicted"/>
<feature type="coiled-coil region" evidence="1">
    <location>
        <begin position="51"/>
        <end position="85"/>
    </location>
</feature>
<evidence type="ECO:0000256" key="1">
    <source>
        <dbReference type="SAM" id="Coils"/>
    </source>
</evidence>
<dbReference type="RefSeq" id="WP_123206808.1">
    <property type="nucleotide sequence ID" value="NZ_RBEE01000042.1"/>
</dbReference>
<evidence type="ECO:0000313" key="3">
    <source>
        <dbReference type="Proteomes" id="UP000274046"/>
    </source>
</evidence>
<comment type="caution">
    <text evidence="2">The sequence shown here is derived from an EMBL/GenBank/DDBJ whole genome shotgun (WGS) entry which is preliminary data.</text>
</comment>
<dbReference type="EMBL" id="RBEE01000042">
    <property type="protein sequence ID" value="RNL51186.1"/>
    <property type="molecule type" value="Genomic_DNA"/>
</dbReference>
<accession>A0A3N0BQD9</accession>
<organism evidence="2 3">
    <name type="scientific">Pedobacter jejuensis</name>
    <dbReference type="NCBI Taxonomy" id="1268550"/>
    <lineage>
        <taxon>Bacteria</taxon>
        <taxon>Pseudomonadati</taxon>
        <taxon>Bacteroidota</taxon>
        <taxon>Sphingobacteriia</taxon>
        <taxon>Sphingobacteriales</taxon>
        <taxon>Sphingobacteriaceae</taxon>
        <taxon>Pedobacter</taxon>
    </lineage>
</organism>
<gene>
    <name evidence="2" type="ORF">D7004_15830</name>
</gene>
<protein>
    <submittedName>
        <fullName evidence="2">Uncharacterized protein</fullName>
    </submittedName>
</protein>
<name>A0A3N0BQD9_9SPHI</name>
<sequence>MESKKIKNKVLKVDQEFISQLQAKDLDHFSFKDCLKKQNEVVSINPKDFTSQKYQKHAQGNKKQLENIENNIIKINENKEDKLLNLIVKIIVKSTLEQLYGKESN</sequence>